<reference evidence="2 3" key="1">
    <citation type="journal article" date="2022" name="Nat. Ecol. Evol.">
        <title>A masculinizing supergene underlies an exaggerated male reproductive morph in a spider.</title>
        <authorList>
            <person name="Hendrickx F."/>
            <person name="De Corte Z."/>
            <person name="Sonet G."/>
            <person name="Van Belleghem S.M."/>
            <person name="Kostlbacher S."/>
            <person name="Vangestel C."/>
        </authorList>
    </citation>
    <scope>NUCLEOTIDE SEQUENCE [LARGE SCALE GENOMIC DNA]</scope>
    <source>
        <strain evidence="2">W744_W776</strain>
    </source>
</reference>
<organism evidence="2 3">
    <name type="scientific">Oedothorax gibbosus</name>
    <dbReference type="NCBI Taxonomy" id="931172"/>
    <lineage>
        <taxon>Eukaryota</taxon>
        <taxon>Metazoa</taxon>
        <taxon>Ecdysozoa</taxon>
        <taxon>Arthropoda</taxon>
        <taxon>Chelicerata</taxon>
        <taxon>Arachnida</taxon>
        <taxon>Araneae</taxon>
        <taxon>Araneomorphae</taxon>
        <taxon>Entelegynae</taxon>
        <taxon>Araneoidea</taxon>
        <taxon>Linyphiidae</taxon>
        <taxon>Erigoninae</taxon>
        <taxon>Oedothorax</taxon>
    </lineage>
</organism>
<sequence length="107" mass="11881">MGYLRISMTVSLFMILYVVLIKLAMAEGISSPTGKPLFLTPYIENGDVETGRILSRVGPLPNATSSVTSYSGFITINKEYNSNTFFWFFPAMVSNLLLDNSHIVCVF</sequence>
<evidence type="ECO:0000256" key="1">
    <source>
        <dbReference type="SAM" id="SignalP"/>
    </source>
</evidence>
<dbReference type="Gene3D" id="3.40.50.1820">
    <property type="entry name" value="alpha/beta hydrolase"/>
    <property type="match status" value="1"/>
</dbReference>
<accession>A0AAV6TG57</accession>
<dbReference type="AlphaFoldDB" id="A0AAV6TG57"/>
<gene>
    <name evidence="2" type="ORF">JTE90_006019</name>
</gene>
<evidence type="ECO:0000313" key="3">
    <source>
        <dbReference type="Proteomes" id="UP000827092"/>
    </source>
</evidence>
<dbReference type="InterPro" id="IPR029058">
    <property type="entry name" value="AB_hydrolase_fold"/>
</dbReference>
<evidence type="ECO:0000313" key="2">
    <source>
        <dbReference type="EMBL" id="KAG8170783.1"/>
    </source>
</evidence>
<keyword evidence="1" id="KW-0732">Signal</keyword>
<dbReference type="Proteomes" id="UP000827092">
    <property type="component" value="Unassembled WGS sequence"/>
</dbReference>
<comment type="caution">
    <text evidence="2">The sequence shown here is derived from an EMBL/GenBank/DDBJ whole genome shotgun (WGS) entry which is preliminary data.</text>
</comment>
<feature type="chain" id="PRO_5043978167" evidence="1">
    <location>
        <begin position="27"/>
        <end position="107"/>
    </location>
</feature>
<feature type="signal peptide" evidence="1">
    <location>
        <begin position="1"/>
        <end position="26"/>
    </location>
</feature>
<name>A0AAV6TG57_9ARAC</name>
<proteinExistence type="predicted"/>
<dbReference type="EMBL" id="JAFNEN010004903">
    <property type="protein sequence ID" value="KAG8170783.1"/>
    <property type="molecule type" value="Genomic_DNA"/>
</dbReference>
<protein>
    <submittedName>
        <fullName evidence="2">Uncharacterized protein</fullName>
    </submittedName>
</protein>
<keyword evidence="3" id="KW-1185">Reference proteome</keyword>